<dbReference type="InterPro" id="IPR050266">
    <property type="entry name" value="AB_hydrolase_sf"/>
</dbReference>
<proteinExistence type="predicted"/>
<sequence>MTPSTCWTAESGTGEELLLLHPGGTDSAAMRELAEHLTGYHQVVLDRPGHGRSADVDGDWSFAMMADAVAEVLHRHPTRTHVVGWSDGAIVGLYLALRRPELVRSLVFGGAVFHHSGWRPGVLDGEPPEFMREAYGAVSPDGVQHWDDVVQKARELHLREPDLTVADLHGVSIPVLIVVGDDDQVQWGHLIEMLEALPDGELAVLPRATHGAIVEKPALLAKLIREFHHGDRDDGVAPLRRRA</sequence>
<name>A0A0W8IHT4_9MICC</name>
<dbReference type="PANTHER" id="PTHR43798">
    <property type="entry name" value="MONOACYLGLYCEROL LIPASE"/>
    <property type="match status" value="1"/>
</dbReference>
<feature type="domain" description="AB hydrolase-1" evidence="1">
    <location>
        <begin position="17"/>
        <end position="222"/>
    </location>
</feature>
<dbReference type="GO" id="GO:0016787">
    <property type="term" value="F:hydrolase activity"/>
    <property type="evidence" value="ECO:0007669"/>
    <property type="project" value="UniProtKB-KW"/>
</dbReference>
<dbReference type="Proteomes" id="UP000054023">
    <property type="component" value="Unassembled WGS sequence"/>
</dbReference>
<organism evidence="2 3">
    <name type="scientific">Nesterenkonia jeotgali</name>
    <dbReference type="NCBI Taxonomy" id="317018"/>
    <lineage>
        <taxon>Bacteria</taxon>
        <taxon>Bacillati</taxon>
        <taxon>Actinomycetota</taxon>
        <taxon>Actinomycetes</taxon>
        <taxon>Micrococcales</taxon>
        <taxon>Micrococcaceae</taxon>
        <taxon>Nesterenkonia</taxon>
    </lineage>
</organism>
<dbReference type="InterPro" id="IPR000073">
    <property type="entry name" value="AB_hydrolase_1"/>
</dbReference>
<accession>A0A0W8IHT4</accession>
<dbReference type="OrthoDB" id="4481859at2"/>
<dbReference type="Pfam" id="PF12697">
    <property type="entry name" value="Abhydrolase_6"/>
    <property type="match status" value="1"/>
</dbReference>
<dbReference type="STRING" id="317018.AVL63_10335"/>
<evidence type="ECO:0000313" key="3">
    <source>
        <dbReference type="Proteomes" id="UP000054023"/>
    </source>
</evidence>
<keyword evidence="3" id="KW-1185">Reference proteome</keyword>
<evidence type="ECO:0000313" key="2">
    <source>
        <dbReference type="EMBL" id="KUG59533.1"/>
    </source>
</evidence>
<dbReference type="InterPro" id="IPR029058">
    <property type="entry name" value="AB_hydrolase_fold"/>
</dbReference>
<comment type="caution">
    <text evidence="2">The sequence shown here is derived from an EMBL/GenBank/DDBJ whole genome shotgun (WGS) entry which is preliminary data.</text>
</comment>
<dbReference type="RefSeq" id="WP_058887767.1">
    <property type="nucleotide sequence ID" value="NZ_LQBM01000002.1"/>
</dbReference>
<gene>
    <name evidence="2" type="ORF">AVL63_10335</name>
</gene>
<dbReference type="Gene3D" id="3.40.50.1820">
    <property type="entry name" value="alpha/beta hydrolase"/>
    <property type="match status" value="1"/>
</dbReference>
<dbReference type="EMBL" id="LQBM01000002">
    <property type="protein sequence ID" value="KUG59533.1"/>
    <property type="molecule type" value="Genomic_DNA"/>
</dbReference>
<dbReference type="SUPFAM" id="SSF53474">
    <property type="entry name" value="alpha/beta-Hydrolases"/>
    <property type="match status" value="1"/>
</dbReference>
<evidence type="ECO:0000259" key="1">
    <source>
        <dbReference type="Pfam" id="PF12697"/>
    </source>
</evidence>
<keyword evidence="2" id="KW-0378">Hydrolase</keyword>
<dbReference type="AlphaFoldDB" id="A0A0W8IHT4"/>
<reference evidence="3" key="1">
    <citation type="submission" date="2015-12" db="EMBL/GenBank/DDBJ databases">
        <authorList>
            <person name="Nair G.R."/>
            <person name="Kaur G."/>
            <person name="Mayilraj S."/>
        </authorList>
    </citation>
    <scope>NUCLEOTIDE SEQUENCE [LARGE SCALE GENOMIC DNA]</scope>
    <source>
        <strain evidence="3">CD08_7</strain>
    </source>
</reference>
<protein>
    <submittedName>
        <fullName evidence="2">Alpha/beta hydrolase</fullName>
    </submittedName>
</protein>